<organism evidence="4 5">
    <name type="scientific">Furfurilactobacillus rossiae</name>
    <dbReference type="NCBI Taxonomy" id="231049"/>
    <lineage>
        <taxon>Bacteria</taxon>
        <taxon>Bacillati</taxon>
        <taxon>Bacillota</taxon>
        <taxon>Bacilli</taxon>
        <taxon>Lactobacillales</taxon>
        <taxon>Lactobacillaceae</taxon>
        <taxon>Furfurilactobacillus</taxon>
    </lineage>
</organism>
<dbReference type="AlphaFoldDB" id="A0A7C9IZC6"/>
<feature type="domain" description="HTH tetR-type" evidence="3">
    <location>
        <begin position="28"/>
        <end position="88"/>
    </location>
</feature>
<gene>
    <name evidence="4" type="ORF">GB992_04060</name>
</gene>
<dbReference type="EMBL" id="WEZT01000005">
    <property type="protein sequence ID" value="MYV05055.1"/>
    <property type="molecule type" value="Genomic_DNA"/>
</dbReference>
<comment type="caution">
    <text evidence="4">The sequence shown here is derived from an EMBL/GenBank/DDBJ whole genome shotgun (WGS) entry which is preliminary data.</text>
</comment>
<evidence type="ECO:0000313" key="5">
    <source>
        <dbReference type="Proteomes" id="UP000480570"/>
    </source>
</evidence>
<feature type="DNA-binding region" description="H-T-H motif" evidence="2">
    <location>
        <begin position="51"/>
        <end position="70"/>
    </location>
</feature>
<proteinExistence type="predicted"/>
<evidence type="ECO:0000256" key="1">
    <source>
        <dbReference type="ARBA" id="ARBA00023125"/>
    </source>
</evidence>
<dbReference type="PANTHER" id="PTHR43479:SF16">
    <property type="entry name" value="HTH TETR-TYPE DOMAIN-CONTAINING PROTEIN"/>
    <property type="match status" value="1"/>
</dbReference>
<reference evidence="4 5" key="1">
    <citation type="journal article" date="2019" name="Appl. Environ. Microbiol.">
        <title>Genetic determinants of hydroxycinnamic acid metabolism in heterofermentative lactobacilli.</title>
        <authorList>
            <person name="Gaur G."/>
            <person name="Oh J.H."/>
            <person name="Filannino P."/>
            <person name="Gobbetti M."/>
            <person name="van Pijkeren J.P."/>
            <person name="Ganzle M.G."/>
        </authorList>
    </citation>
    <scope>NUCLEOTIDE SEQUENCE [LARGE SCALE GENOMIC DNA]</scope>
    <source>
        <strain evidence="4 5">FUA3583</strain>
    </source>
</reference>
<protein>
    <submittedName>
        <fullName evidence="4">TetR family transcriptional regulator</fullName>
    </submittedName>
</protein>
<dbReference type="SUPFAM" id="SSF46689">
    <property type="entry name" value="Homeodomain-like"/>
    <property type="match status" value="1"/>
</dbReference>
<accession>A0A7C9IZC6</accession>
<evidence type="ECO:0000256" key="2">
    <source>
        <dbReference type="PROSITE-ProRule" id="PRU00335"/>
    </source>
</evidence>
<dbReference type="GO" id="GO:0003677">
    <property type="term" value="F:DNA binding"/>
    <property type="evidence" value="ECO:0007669"/>
    <property type="project" value="UniProtKB-UniRule"/>
</dbReference>
<dbReference type="PROSITE" id="PS50977">
    <property type="entry name" value="HTH_TETR_2"/>
    <property type="match status" value="1"/>
</dbReference>
<dbReference type="PANTHER" id="PTHR43479">
    <property type="entry name" value="ACREF/ENVCD OPERON REPRESSOR-RELATED"/>
    <property type="match status" value="1"/>
</dbReference>
<dbReference type="Proteomes" id="UP000480570">
    <property type="component" value="Unassembled WGS sequence"/>
</dbReference>
<dbReference type="Pfam" id="PF00440">
    <property type="entry name" value="TetR_N"/>
    <property type="match status" value="1"/>
</dbReference>
<dbReference type="InterPro" id="IPR001647">
    <property type="entry name" value="HTH_TetR"/>
</dbReference>
<keyword evidence="1 2" id="KW-0238">DNA-binding</keyword>
<sequence>MGDNNQQCCLMQHNLQLEDLGMPDLRTRRTQAMILRAFTELLTQEPFSKITVNEIADASLINRSTFYKHFVDKFALLEYHFNQVTVNDHIETHDIYRHPFKMLAEIKSSSLRPLIQTQADDEQFVKEFSNFFFERIISQHKEISPLNQCFFIGRVNAITRWIRVTHQQFDIFSDYDELDRIFNNV</sequence>
<dbReference type="InterPro" id="IPR050624">
    <property type="entry name" value="HTH-type_Tx_Regulator"/>
</dbReference>
<dbReference type="Gene3D" id="1.10.357.10">
    <property type="entry name" value="Tetracycline Repressor, domain 2"/>
    <property type="match status" value="1"/>
</dbReference>
<dbReference type="InterPro" id="IPR009057">
    <property type="entry name" value="Homeodomain-like_sf"/>
</dbReference>
<evidence type="ECO:0000259" key="3">
    <source>
        <dbReference type="PROSITE" id="PS50977"/>
    </source>
</evidence>
<evidence type="ECO:0000313" key="4">
    <source>
        <dbReference type="EMBL" id="MYV05055.1"/>
    </source>
</evidence>
<name>A0A7C9IZC6_9LACO</name>